<dbReference type="PRINTS" id="PR00401">
    <property type="entry name" value="SH2DOMAIN"/>
</dbReference>
<accession>A0A9Q1H833</accession>
<evidence type="ECO:0000313" key="9">
    <source>
        <dbReference type="Proteomes" id="UP001152320"/>
    </source>
</evidence>
<dbReference type="Gene3D" id="2.30.30.40">
    <property type="entry name" value="SH3 Domains"/>
    <property type="match status" value="1"/>
</dbReference>
<feature type="compositionally biased region" description="Basic and acidic residues" evidence="5">
    <location>
        <begin position="422"/>
        <end position="436"/>
    </location>
</feature>
<name>A0A9Q1H833_HOLLE</name>
<dbReference type="SUPFAM" id="SSF55550">
    <property type="entry name" value="SH2 domain"/>
    <property type="match status" value="1"/>
</dbReference>
<dbReference type="GO" id="GO:0035591">
    <property type="term" value="F:signaling adaptor activity"/>
    <property type="evidence" value="ECO:0007669"/>
    <property type="project" value="TreeGrafter"/>
</dbReference>
<keyword evidence="2 3" id="KW-0727">SH2 domain</keyword>
<keyword evidence="1 4" id="KW-0728">SH3 domain</keyword>
<protein>
    <submittedName>
        <fullName evidence="8">Crk-like protein</fullName>
    </submittedName>
</protein>
<dbReference type="PROSITE" id="PS50002">
    <property type="entry name" value="SH3"/>
    <property type="match status" value="1"/>
</dbReference>
<dbReference type="Pfam" id="PF00018">
    <property type="entry name" value="SH3_1"/>
    <property type="match status" value="1"/>
</dbReference>
<dbReference type="GO" id="GO:0005737">
    <property type="term" value="C:cytoplasm"/>
    <property type="evidence" value="ECO:0007669"/>
    <property type="project" value="TreeGrafter"/>
</dbReference>
<dbReference type="GO" id="GO:0030971">
    <property type="term" value="F:receptor tyrosine kinase binding"/>
    <property type="evidence" value="ECO:0007669"/>
    <property type="project" value="TreeGrafter"/>
</dbReference>
<dbReference type="SUPFAM" id="SSF50044">
    <property type="entry name" value="SH3-domain"/>
    <property type="match status" value="1"/>
</dbReference>
<reference evidence="8" key="1">
    <citation type="submission" date="2021-10" db="EMBL/GenBank/DDBJ databases">
        <title>Tropical sea cucumber genome reveals ecological adaptation and Cuvierian tubules defense mechanism.</title>
        <authorList>
            <person name="Chen T."/>
        </authorList>
    </citation>
    <scope>NUCLEOTIDE SEQUENCE</scope>
    <source>
        <strain evidence="8">Nanhai2018</strain>
        <tissue evidence="8">Muscle</tissue>
    </source>
</reference>
<proteinExistence type="predicted"/>
<feature type="domain" description="SH3" evidence="7">
    <location>
        <begin position="164"/>
        <end position="224"/>
    </location>
</feature>
<feature type="region of interest" description="Disordered" evidence="5">
    <location>
        <begin position="248"/>
        <end position="272"/>
    </location>
</feature>
<organism evidence="8 9">
    <name type="scientific">Holothuria leucospilota</name>
    <name type="common">Black long sea cucumber</name>
    <name type="synonym">Mertensiothuria leucospilota</name>
    <dbReference type="NCBI Taxonomy" id="206669"/>
    <lineage>
        <taxon>Eukaryota</taxon>
        <taxon>Metazoa</taxon>
        <taxon>Echinodermata</taxon>
        <taxon>Eleutherozoa</taxon>
        <taxon>Echinozoa</taxon>
        <taxon>Holothuroidea</taxon>
        <taxon>Aspidochirotacea</taxon>
        <taxon>Aspidochirotida</taxon>
        <taxon>Holothuriidae</taxon>
        <taxon>Holothuria</taxon>
    </lineage>
</organism>
<dbReference type="Proteomes" id="UP001152320">
    <property type="component" value="Chromosome 9"/>
</dbReference>
<comment type="caution">
    <text evidence="8">The sequence shown here is derived from an EMBL/GenBank/DDBJ whole genome shotgun (WGS) entry which is preliminary data.</text>
</comment>
<dbReference type="Gene3D" id="3.30.505.10">
    <property type="entry name" value="SH2 domain"/>
    <property type="match status" value="1"/>
</dbReference>
<dbReference type="InterPro" id="IPR036028">
    <property type="entry name" value="SH3-like_dom_sf"/>
</dbReference>
<evidence type="ECO:0000256" key="3">
    <source>
        <dbReference type="PROSITE-ProRule" id="PRU00191"/>
    </source>
</evidence>
<dbReference type="GO" id="GO:0016477">
    <property type="term" value="P:cell migration"/>
    <property type="evidence" value="ECO:0007669"/>
    <property type="project" value="TreeGrafter"/>
</dbReference>
<dbReference type="Pfam" id="PF00017">
    <property type="entry name" value="SH2"/>
    <property type="match status" value="1"/>
</dbReference>
<dbReference type="InterPro" id="IPR000980">
    <property type="entry name" value="SH2"/>
</dbReference>
<dbReference type="EMBL" id="JAIZAY010000009">
    <property type="protein sequence ID" value="KAJ8036554.1"/>
    <property type="molecule type" value="Genomic_DNA"/>
</dbReference>
<feature type="domain" description="SH2" evidence="6">
    <location>
        <begin position="33"/>
        <end position="135"/>
    </location>
</feature>
<evidence type="ECO:0000259" key="7">
    <source>
        <dbReference type="PROSITE" id="PS50002"/>
    </source>
</evidence>
<dbReference type="GO" id="GO:0007167">
    <property type="term" value="P:enzyme-linked receptor protein signaling pathway"/>
    <property type="evidence" value="ECO:0007669"/>
    <property type="project" value="TreeGrafter"/>
</dbReference>
<evidence type="ECO:0000313" key="8">
    <source>
        <dbReference type="EMBL" id="KAJ8036554.1"/>
    </source>
</evidence>
<keyword evidence="9" id="KW-1185">Reference proteome</keyword>
<evidence type="ECO:0000256" key="4">
    <source>
        <dbReference type="PROSITE-ProRule" id="PRU00192"/>
    </source>
</evidence>
<dbReference type="SMART" id="SM00252">
    <property type="entry name" value="SH2"/>
    <property type="match status" value="1"/>
</dbReference>
<dbReference type="InterPro" id="IPR001452">
    <property type="entry name" value="SH3_domain"/>
</dbReference>
<feature type="region of interest" description="Disordered" evidence="5">
    <location>
        <begin position="284"/>
        <end position="317"/>
    </location>
</feature>
<dbReference type="AlphaFoldDB" id="A0A9Q1H833"/>
<dbReference type="PANTHER" id="PTHR19969">
    <property type="entry name" value="SH2-SH3 ADAPTOR PROTEIN-RELATED"/>
    <property type="match status" value="1"/>
</dbReference>
<dbReference type="InterPro" id="IPR036860">
    <property type="entry name" value="SH2_dom_sf"/>
</dbReference>
<dbReference type="OrthoDB" id="67310at2759"/>
<dbReference type="PROSITE" id="PS50001">
    <property type="entry name" value="SH2"/>
    <property type="match status" value="1"/>
</dbReference>
<evidence type="ECO:0000259" key="6">
    <source>
        <dbReference type="PROSITE" id="PS50001"/>
    </source>
</evidence>
<evidence type="ECO:0000256" key="2">
    <source>
        <dbReference type="ARBA" id="ARBA00022999"/>
    </source>
</evidence>
<feature type="region of interest" description="Disordered" evidence="5">
    <location>
        <begin position="419"/>
        <end position="451"/>
    </location>
</feature>
<feature type="compositionally biased region" description="Basic and acidic residues" evidence="5">
    <location>
        <begin position="289"/>
        <end position="307"/>
    </location>
</feature>
<evidence type="ECO:0000256" key="5">
    <source>
        <dbReference type="SAM" id="MobiDB-lite"/>
    </source>
</evidence>
<dbReference type="PANTHER" id="PTHR19969:SF5">
    <property type="entry name" value="CRK-LIKE PROTEIN"/>
    <property type="match status" value="1"/>
</dbReference>
<dbReference type="CDD" id="cd00173">
    <property type="entry name" value="SH2"/>
    <property type="match status" value="1"/>
</dbReference>
<evidence type="ECO:0000256" key="1">
    <source>
        <dbReference type="ARBA" id="ARBA00022443"/>
    </source>
</evidence>
<dbReference type="InterPro" id="IPR051184">
    <property type="entry name" value="Tyrosine-phos_adapter"/>
</dbReference>
<sequence>MSARGHPRQSQIAPALPSRCTLTHQRGRRIPRWFHGLLDRRVAEDLLLKSPAKPKEGLFLVRQSSNRGGCFVISVCTGYQVNHYLIETLESMFYVKRESGGERGRDIQACDLVNLVECYKRLPLDISGLTLHQPLHRMTPLAFTTSLSPTPSSKDNHNYIPLYVDHRYYIGKEDFCAIDLETTSFNEGEPVTILLKENKKWWFGYNSKGDLGYVPSGLLSPSYDVEPRDGPFSIQGEEEEEERVEISEFAKTDDDEMDGTTQSDPNIGSKMSLDMNSNVVKSRFHMSQKSHEHVQRTDVDDSRELQRVPDSSSVSCSTKETKGASEIYVSSDYISACVQSHEQKLVNELLCAQRGISELSVDQGDREWTFEEMDVALLEEQIVPDMDMDTDFRPQGYLSEAFEKDLWTEHNQSWNLPIASSRVRENSENGTSHESEIESQESLETDAPGSEAYDPVETYLRLCDCWSRPVTSN</sequence>
<gene>
    <name evidence="8" type="ORF">HOLleu_20565</name>
</gene>